<dbReference type="HOGENOM" id="CLU_935787_0_0_6"/>
<dbReference type="AlphaFoldDB" id="F5Z7G8"/>
<gene>
    <name evidence="1" type="ordered locus">ambt_07390</name>
</gene>
<sequence length="297" mass="34210">MTVSSYEKDLAICEHVFNHFVLSDQFFGFVTIGILARYANKNNIYSRDFKLLVRERGFDLKSKCNERGVYFSRSCSKALVNKHPVKLLRCAEILSVIAESGVKGALSQLKIKRSIIDQLLYEMIGPVQYRTNFLKLGWDIADLPYLSTPLYKQMVKYIVDNQITDKHALHNTIVRDMNDGKKWWLHENTVNSDKPGFIYVAMLSEENALYRVKIGQTEREIKKRHNEHLRAKKINTDTTFLCKYVESPIKEESAILSYLKEHGQLISGREEFIINDKLAATLKGYLVSNVGFAAFII</sequence>
<organism evidence="1 2">
    <name type="scientific">Alteromonas naphthalenivorans</name>
    <dbReference type="NCBI Taxonomy" id="715451"/>
    <lineage>
        <taxon>Bacteria</taxon>
        <taxon>Pseudomonadati</taxon>
        <taxon>Pseudomonadota</taxon>
        <taxon>Gammaproteobacteria</taxon>
        <taxon>Alteromonadales</taxon>
        <taxon>Alteromonadaceae</taxon>
        <taxon>Alteromonas/Salinimonas group</taxon>
        <taxon>Alteromonas</taxon>
    </lineage>
</organism>
<accession>F5Z7G8</accession>
<dbReference type="KEGG" id="alt:ambt_07390"/>
<evidence type="ECO:0000313" key="2">
    <source>
        <dbReference type="Proteomes" id="UP000000683"/>
    </source>
</evidence>
<dbReference type="Proteomes" id="UP000000683">
    <property type="component" value="Chromosome"/>
</dbReference>
<protein>
    <submittedName>
        <fullName evidence="1">Uncharacterized protein</fullName>
    </submittedName>
</protein>
<reference evidence="1 2" key="1">
    <citation type="journal article" date="2011" name="J. Bacteriol.">
        <title>Complete genome sequence of the polycyclic aromatic hydrocarbon-degrading bacterium Alteromonas sp. strain SN2.</title>
        <authorList>
            <person name="Jin H.M."/>
            <person name="Jeong H."/>
            <person name="Moon E.J."/>
            <person name="Math R.K."/>
            <person name="Lee K."/>
            <person name="Kim H.J."/>
            <person name="Jeon C.O."/>
            <person name="Oh T.K."/>
            <person name="Kim J.F."/>
        </authorList>
    </citation>
    <scope>NUCLEOTIDE SEQUENCE [LARGE SCALE GENOMIC DNA]</scope>
    <source>
        <strain evidence="2">JCM 17741 / KACC 18427 / KCTC 11700BP / SN2</strain>
    </source>
</reference>
<proteinExistence type="predicted"/>
<dbReference type="EMBL" id="CP002339">
    <property type="protein sequence ID" value="AEF03011.1"/>
    <property type="molecule type" value="Genomic_DNA"/>
</dbReference>
<keyword evidence="2" id="KW-1185">Reference proteome</keyword>
<dbReference type="OrthoDB" id="9804899at2"/>
<name>F5Z7G8_ALTNA</name>
<evidence type="ECO:0000313" key="1">
    <source>
        <dbReference type="EMBL" id="AEF03011.1"/>
    </source>
</evidence>
<dbReference type="RefSeq" id="WP_013783951.1">
    <property type="nucleotide sequence ID" value="NC_015554.1"/>
</dbReference>